<evidence type="ECO:0000256" key="5">
    <source>
        <dbReference type="SAM" id="MobiDB-lite"/>
    </source>
</evidence>
<reference evidence="7 8" key="1">
    <citation type="submission" date="2019-06" db="EMBL/GenBank/DDBJ databases">
        <title>Streptomyces sporangiiformans sp. nov., a novel actinomycete isolated from soil in Mount Song.</title>
        <authorList>
            <person name="Han L."/>
        </authorList>
    </citation>
    <scope>NUCLEOTIDE SEQUENCE [LARGE SCALE GENOMIC DNA]</scope>
    <source>
        <strain evidence="7 8">NEAU-SSA 1</strain>
    </source>
</reference>
<dbReference type="Pfam" id="PF00551">
    <property type="entry name" value="Formyl_trans_N"/>
    <property type="match status" value="1"/>
</dbReference>
<keyword evidence="4" id="KW-0658">Purine biosynthesis</keyword>
<evidence type="ECO:0000256" key="3">
    <source>
        <dbReference type="ARBA" id="ARBA00022679"/>
    </source>
</evidence>
<feature type="region of interest" description="Disordered" evidence="5">
    <location>
        <begin position="131"/>
        <end position="204"/>
    </location>
</feature>
<feature type="domain" description="Formyl transferase N-terminal" evidence="6">
    <location>
        <begin position="41"/>
        <end position="126"/>
    </location>
</feature>
<comment type="caution">
    <text evidence="7">The sequence shown here is derived from an EMBL/GenBank/DDBJ whole genome shotgun (WGS) entry which is preliminary data.</text>
</comment>
<dbReference type="OrthoDB" id="9802815at2"/>
<name>A0A505DJI6_9ACTN</name>
<organism evidence="7 8">
    <name type="scientific">Streptomyces sporangiiformans</name>
    <dbReference type="NCBI Taxonomy" id="2315329"/>
    <lineage>
        <taxon>Bacteria</taxon>
        <taxon>Bacillati</taxon>
        <taxon>Actinomycetota</taxon>
        <taxon>Actinomycetes</taxon>
        <taxon>Kitasatosporales</taxon>
        <taxon>Streptomycetaceae</taxon>
        <taxon>Streptomyces</taxon>
    </lineage>
</organism>
<comment type="pathway">
    <text evidence="1">Purine metabolism; IMP biosynthesis via de novo pathway; N(2)-formyl-N(1)-(5-phospho-D-ribosyl)glycinamide from N(1)-(5-phospho-D-ribosyl)glycinamide (10-formyl THF route): step 1/1.</text>
</comment>
<sequence length="212" mass="22727">MRARARAGTGVRLRLDHPGPLSRQEALDLAGARRGITKRLTNGRTINIHLALLPRHGGPGMDAQRVHEAVLASGDPVLGATVHHVTTNHDEGPVIAQRQVPVVPDDTPKTLAARILRTEHLLLPTTVQTMALDHPPDRSPVPLANHRPARQAPPESQPTTVTIGDCSPRSVPEQLTDTARVAYLRGGHPDSPKPPGTDVSGDQPDCRLRALS</sequence>
<dbReference type="EC" id="2.1.2.2" evidence="2"/>
<keyword evidence="3" id="KW-0808">Transferase</keyword>
<dbReference type="PANTHER" id="PTHR43369">
    <property type="entry name" value="PHOSPHORIBOSYLGLYCINAMIDE FORMYLTRANSFERASE"/>
    <property type="match status" value="1"/>
</dbReference>
<dbReference type="EMBL" id="VCHX02000123">
    <property type="protein sequence ID" value="TPQ21188.1"/>
    <property type="molecule type" value="Genomic_DNA"/>
</dbReference>
<dbReference type="Gene3D" id="3.40.50.170">
    <property type="entry name" value="Formyl transferase, N-terminal domain"/>
    <property type="match status" value="1"/>
</dbReference>
<keyword evidence="8" id="KW-1185">Reference proteome</keyword>
<dbReference type="InterPro" id="IPR036477">
    <property type="entry name" value="Formyl_transf_N_sf"/>
</dbReference>
<evidence type="ECO:0000256" key="1">
    <source>
        <dbReference type="ARBA" id="ARBA00005054"/>
    </source>
</evidence>
<gene>
    <name evidence="7" type="ORF">FGD71_016145</name>
</gene>
<evidence type="ECO:0000259" key="6">
    <source>
        <dbReference type="Pfam" id="PF00551"/>
    </source>
</evidence>
<dbReference type="Proteomes" id="UP000317378">
    <property type="component" value="Unassembled WGS sequence"/>
</dbReference>
<dbReference type="SUPFAM" id="SSF53328">
    <property type="entry name" value="Formyltransferase"/>
    <property type="match status" value="1"/>
</dbReference>
<dbReference type="PANTHER" id="PTHR43369:SF2">
    <property type="entry name" value="PHOSPHORIBOSYLGLYCINAMIDE FORMYLTRANSFERASE"/>
    <property type="match status" value="1"/>
</dbReference>
<evidence type="ECO:0000313" key="8">
    <source>
        <dbReference type="Proteomes" id="UP000317378"/>
    </source>
</evidence>
<dbReference type="GO" id="GO:0006189">
    <property type="term" value="P:'de novo' IMP biosynthetic process"/>
    <property type="evidence" value="ECO:0007669"/>
    <property type="project" value="TreeGrafter"/>
</dbReference>
<accession>A0A505DJI6</accession>
<evidence type="ECO:0000256" key="2">
    <source>
        <dbReference type="ARBA" id="ARBA00012254"/>
    </source>
</evidence>
<proteinExistence type="predicted"/>
<evidence type="ECO:0000256" key="4">
    <source>
        <dbReference type="ARBA" id="ARBA00022755"/>
    </source>
</evidence>
<dbReference type="GO" id="GO:0005829">
    <property type="term" value="C:cytosol"/>
    <property type="evidence" value="ECO:0007669"/>
    <property type="project" value="TreeGrafter"/>
</dbReference>
<protein>
    <recommendedName>
        <fullName evidence="2">phosphoribosylglycinamide formyltransferase 1</fullName>
        <ecNumber evidence="2">2.1.2.2</ecNumber>
    </recommendedName>
</protein>
<evidence type="ECO:0000313" key="7">
    <source>
        <dbReference type="EMBL" id="TPQ21188.1"/>
    </source>
</evidence>
<dbReference type="InterPro" id="IPR002376">
    <property type="entry name" value="Formyl_transf_N"/>
</dbReference>
<dbReference type="AlphaFoldDB" id="A0A505DJI6"/>
<dbReference type="GO" id="GO:0004644">
    <property type="term" value="F:phosphoribosylglycinamide formyltransferase activity"/>
    <property type="evidence" value="ECO:0007669"/>
    <property type="project" value="UniProtKB-EC"/>
</dbReference>